<dbReference type="InterPro" id="IPR045474">
    <property type="entry name" value="GEVED"/>
</dbReference>
<feature type="domain" description="GEVED" evidence="3">
    <location>
        <begin position="375"/>
        <end position="446"/>
    </location>
</feature>
<dbReference type="EMBL" id="CP159872">
    <property type="protein sequence ID" value="XCM80495.1"/>
    <property type="molecule type" value="Genomic_DNA"/>
</dbReference>
<feature type="compositionally biased region" description="Pro residues" evidence="1">
    <location>
        <begin position="844"/>
        <end position="854"/>
    </location>
</feature>
<evidence type="ECO:0000313" key="4">
    <source>
        <dbReference type="EMBL" id="XCM80495.1"/>
    </source>
</evidence>
<feature type="domain" description="Bacterial Ig-like" evidence="2">
    <location>
        <begin position="658"/>
        <end position="733"/>
    </location>
</feature>
<dbReference type="KEGG" id="kcm:ABWK59_16990"/>
<evidence type="ECO:0000259" key="2">
    <source>
        <dbReference type="Pfam" id="PF19077"/>
    </source>
</evidence>
<dbReference type="GO" id="GO:0005975">
    <property type="term" value="P:carbohydrate metabolic process"/>
    <property type="evidence" value="ECO:0007669"/>
    <property type="project" value="UniProtKB-ARBA"/>
</dbReference>
<feature type="region of interest" description="Disordered" evidence="1">
    <location>
        <begin position="290"/>
        <end position="345"/>
    </location>
</feature>
<dbReference type="InterPro" id="IPR013783">
    <property type="entry name" value="Ig-like_fold"/>
</dbReference>
<dbReference type="AlphaFoldDB" id="A0AAU8JX25"/>
<feature type="domain" description="Bacterial Ig-like" evidence="2">
    <location>
        <begin position="558"/>
        <end position="640"/>
    </location>
</feature>
<name>A0AAU8JX25_9ACTN</name>
<feature type="region of interest" description="Disordered" evidence="1">
    <location>
        <begin position="835"/>
        <end position="911"/>
    </location>
</feature>
<accession>A0AAU8JX25</accession>
<organism evidence="4">
    <name type="scientific">Kitasatospora camelliae</name>
    <dbReference type="NCBI Taxonomy" id="3156397"/>
    <lineage>
        <taxon>Bacteria</taxon>
        <taxon>Bacillati</taxon>
        <taxon>Actinomycetota</taxon>
        <taxon>Actinomycetes</taxon>
        <taxon>Kitasatosporales</taxon>
        <taxon>Streptomycetaceae</taxon>
        <taxon>Kitasatospora</taxon>
    </lineage>
</organism>
<feature type="region of interest" description="Disordered" evidence="1">
    <location>
        <begin position="1"/>
        <end position="22"/>
    </location>
</feature>
<dbReference type="Pfam" id="PF19077">
    <property type="entry name" value="Big_13"/>
    <property type="match status" value="2"/>
</dbReference>
<dbReference type="Gene3D" id="2.60.40.10">
    <property type="entry name" value="Immunoglobulins"/>
    <property type="match status" value="3"/>
</dbReference>
<feature type="compositionally biased region" description="Pro residues" evidence="1">
    <location>
        <begin position="736"/>
        <end position="745"/>
    </location>
</feature>
<reference evidence="4" key="1">
    <citation type="submission" date="2024-06" db="EMBL/GenBank/DDBJ databases">
        <title>The genome sequences of Kitasatospora sp. strain HUAS MG31.</title>
        <authorList>
            <person name="Mo P."/>
        </authorList>
    </citation>
    <scope>NUCLEOTIDE SEQUENCE</scope>
    <source>
        <strain evidence="4">HUAS MG31</strain>
    </source>
</reference>
<dbReference type="NCBIfam" id="NF033510">
    <property type="entry name" value="Ca_tandemer"/>
    <property type="match status" value="2"/>
</dbReference>
<proteinExistence type="predicted"/>
<evidence type="ECO:0000256" key="1">
    <source>
        <dbReference type="SAM" id="MobiDB-lite"/>
    </source>
</evidence>
<gene>
    <name evidence="4" type="ORF">ABWK59_16990</name>
</gene>
<feature type="region of interest" description="Disordered" evidence="1">
    <location>
        <begin position="720"/>
        <end position="822"/>
    </location>
</feature>
<dbReference type="RefSeq" id="WP_354641431.1">
    <property type="nucleotide sequence ID" value="NZ_CP159872.1"/>
</dbReference>
<feature type="compositionally biased region" description="Low complexity" evidence="1">
    <location>
        <begin position="763"/>
        <end position="806"/>
    </location>
</feature>
<protein>
    <submittedName>
        <fullName evidence="4">Ig-like domain-containing protein</fullName>
    </submittedName>
</protein>
<feature type="compositionally biased region" description="Low complexity" evidence="1">
    <location>
        <begin position="881"/>
        <end position="900"/>
    </location>
</feature>
<evidence type="ECO:0000259" key="3">
    <source>
        <dbReference type="Pfam" id="PF20009"/>
    </source>
</evidence>
<dbReference type="Pfam" id="PF20009">
    <property type="entry name" value="GEVED"/>
    <property type="match status" value="1"/>
</dbReference>
<sequence>MCRQSRHRAPASVAGPVRARRGRRTVGRSAAAVLATGLLVALNAGPAVRAQQTPGTWSPERRAVLPSGLTVQLDFAPLPGVTATAAPGALAARAGRADGSGPAYADGLKAGDPAETFLVAEQRPNADGSWRTLGTLQISFSRPVRNPRLHVSGLAGTATGRSGTTVTTTRLTVTGGSPSAPSLVGRTGWSGWTVSPGDLTPAAETATPAAAPAAVEGAGTLELAGTVGTVVLRVEQRSTALSGSTTPPAALRQAYTVTLDESLGSAPQGYGTVSHLLSDLFLGQDAAGAAARSGSGPAAPSPAAPPGTGDRPLVAVDGGATPRSPWANPGPSRLQPGRSGYRGADPTLAFPAEAAIGRYYGLDVPVSAGGSPATLAGWLDFDRNGRFDPPERVQAEIPAGATTAHLEWTVPTGAASGDTWARLRIARGGTQLVGPGGFADSGQVVDQQIRLAVGAARPEISRPATGTMTADARPELRGEGAMPGAGVAVVSGDTVLCQATAAADGGWSCRPDAPPGQGTHTLVPVETTKSGQVLRGEPVRLTVKTTPPTAPVLTLPEFTNDPGLLITGLGEPGSTVAVTVAATPGRPVTELCRTAVAANGNWSCLPVENLPDGRYQPVATAVDGAGNRTDGKPVALTVDTAAPARPVLTAPAAGETLHTARPRFGGRAEAGATVTARAAGGERTTLCNAVVAADGTWNCTATRDLAEGEQALVATVTDRAGNGTAGEPVTVTVAPAAPPSPPASPTPSAAAAAPAPPVPSAPAAPSLGVPAASPSPSPSGSASAAPASGPGGSPSTRRSASPAVPSGSLSGASPRPSPPVAEAVAAAGAAVLRALDGPAARQPTSPPAPTPIPAPGQGAAVSRPPSAAPKPRDAPAGNGPAETTGRAGARPAAPREQPAGTAPVAAGSLRPGWRGTAVAGLLLLAATGLLARRVLAEGSGTRRR</sequence>
<dbReference type="InterPro" id="IPR044016">
    <property type="entry name" value="Big_13"/>
</dbReference>